<accession>A0A4U8YW37</accession>
<evidence type="ECO:0000313" key="1">
    <source>
        <dbReference type="EMBL" id="VFU07168.1"/>
    </source>
</evidence>
<reference evidence="1 2" key="1">
    <citation type="submission" date="2019-03" db="EMBL/GenBank/DDBJ databases">
        <authorList>
            <person name="Kox A.R. M."/>
        </authorList>
    </citation>
    <scope>NUCLEOTIDE SEQUENCE [LARGE SCALE GENOMIC DNA]</scope>
    <source>
        <strain evidence="1">MTUNDRAET4 annotated genome</strain>
    </source>
</reference>
<organism evidence="1 2">
    <name type="scientific">Methylocella tundrae</name>
    <dbReference type="NCBI Taxonomy" id="227605"/>
    <lineage>
        <taxon>Bacteria</taxon>
        <taxon>Pseudomonadati</taxon>
        <taxon>Pseudomonadota</taxon>
        <taxon>Alphaproteobacteria</taxon>
        <taxon>Hyphomicrobiales</taxon>
        <taxon>Beijerinckiaceae</taxon>
        <taxon>Methylocella</taxon>
    </lineage>
</organism>
<dbReference type="RefSeq" id="WP_134486191.1">
    <property type="nucleotide sequence ID" value="NZ_CP139089.1"/>
</dbReference>
<dbReference type="EMBL" id="LR536450">
    <property type="protein sequence ID" value="VFU07168.1"/>
    <property type="molecule type" value="Genomic_DNA"/>
</dbReference>
<proteinExistence type="predicted"/>
<protein>
    <submittedName>
        <fullName evidence="1">Uncharacterized protein</fullName>
    </submittedName>
</protein>
<dbReference type="Proteomes" id="UP000294360">
    <property type="component" value="Chromosome"/>
</dbReference>
<dbReference type="AlphaFoldDB" id="A0A4U8YW37"/>
<name>A0A4U8YW37_METTU</name>
<dbReference type="KEGG" id="mtun:MTUNDRAET4_0275"/>
<evidence type="ECO:0000313" key="2">
    <source>
        <dbReference type="Proteomes" id="UP000294360"/>
    </source>
</evidence>
<gene>
    <name evidence="1" type="ORF">MTUNDRAET4_0275</name>
</gene>
<dbReference type="OrthoDB" id="7374532at2"/>
<sequence>MEFQTPRGRALTELCVDSTPNASGAGKKIALKCKYDRADKNITLTSSPSVKIVTHKDNRHGVIDFVVEILAKNVDERIAYIIASYDSLSFGVAYRADETLRLTIGKVKKHANFESDLLAQILGMSSDADHLLAYYRVLAAKNNKDLPRSDWDELNDNPLKQNTGPDPKKWNCGGALQTFGARYAEHHYISGATIYYKRPSPLKLSEVQFKADTVRAGAQKLRTQLKNGNFVQVFVGHNEQLTVVDGVIKPSSNTHFITLFGCSQDGKQFIFFDPWPQGSILDYQSGIMGTVKSMFMGSINFFEDEGKIRSPDNAPGLHKYVILTGP</sequence>